<keyword evidence="2" id="KW-1185">Reference proteome</keyword>
<sequence length="108" mass="12129">LGVMNICGEVSYNDPDKNFEILDDVSVGNNSKSFKQSTTPLLSSAHRWGAVLPFDCIDQHNNDSAKSLQFIAKWVNDISESNHEEINDEESDDNITRDNKNNISKKQS</sequence>
<dbReference type="EMBL" id="CAJVQC010039678">
    <property type="protein sequence ID" value="CAG8769089.1"/>
    <property type="molecule type" value="Genomic_DNA"/>
</dbReference>
<evidence type="ECO:0000313" key="1">
    <source>
        <dbReference type="EMBL" id="CAG8769089.1"/>
    </source>
</evidence>
<accession>A0ACA9QYD0</accession>
<evidence type="ECO:0000313" key="2">
    <source>
        <dbReference type="Proteomes" id="UP000789920"/>
    </source>
</evidence>
<dbReference type="Proteomes" id="UP000789920">
    <property type="component" value="Unassembled WGS sequence"/>
</dbReference>
<protein>
    <submittedName>
        <fullName evidence="1">15542_t:CDS:1</fullName>
    </submittedName>
</protein>
<proteinExistence type="predicted"/>
<gene>
    <name evidence="1" type="ORF">RPERSI_LOCUS16179</name>
</gene>
<feature type="non-terminal residue" evidence="1">
    <location>
        <position position="1"/>
    </location>
</feature>
<name>A0ACA9QYD0_9GLOM</name>
<organism evidence="1 2">
    <name type="scientific">Racocetra persica</name>
    <dbReference type="NCBI Taxonomy" id="160502"/>
    <lineage>
        <taxon>Eukaryota</taxon>
        <taxon>Fungi</taxon>
        <taxon>Fungi incertae sedis</taxon>
        <taxon>Mucoromycota</taxon>
        <taxon>Glomeromycotina</taxon>
        <taxon>Glomeromycetes</taxon>
        <taxon>Diversisporales</taxon>
        <taxon>Gigasporaceae</taxon>
        <taxon>Racocetra</taxon>
    </lineage>
</organism>
<comment type="caution">
    <text evidence="1">The sequence shown here is derived from an EMBL/GenBank/DDBJ whole genome shotgun (WGS) entry which is preliminary data.</text>
</comment>
<feature type="non-terminal residue" evidence="1">
    <location>
        <position position="108"/>
    </location>
</feature>
<reference evidence="1" key="1">
    <citation type="submission" date="2021-06" db="EMBL/GenBank/DDBJ databases">
        <authorList>
            <person name="Kallberg Y."/>
            <person name="Tangrot J."/>
            <person name="Rosling A."/>
        </authorList>
    </citation>
    <scope>NUCLEOTIDE SEQUENCE</scope>
    <source>
        <strain evidence="1">MA461A</strain>
    </source>
</reference>